<evidence type="ECO:0000256" key="2">
    <source>
        <dbReference type="SAM" id="Phobius"/>
    </source>
</evidence>
<feature type="region of interest" description="Disordered" evidence="1">
    <location>
        <begin position="43"/>
        <end position="69"/>
    </location>
</feature>
<evidence type="ECO:0000256" key="1">
    <source>
        <dbReference type="SAM" id="MobiDB-lite"/>
    </source>
</evidence>
<proteinExistence type="predicted"/>
<dbReference type="Proteomes" id="UP001407405">
    <property type="component" value="Unassembled WGS sequence"/>
</dbReference>
<keyword evidence="4" id="KW-1185">Reference proteome</keyword>
<name>A0ABU9VWW1_9CLOT</name>
<accession>A0ABU9VWW1</accession>
<sequence>MHSAQQKRSGHVSCRKPGLKQPLLIVMGLLLLVFWVSGCGPSQSQQNQENASESPAVTEAPAPVPLEMKPPVEVPVSQQQSQEGITVNLEHLQLLSQADFGDGRTSDAVKLSVTVEQEPGIFLRAYPDGGRLLLNTGEEISTAKGEFHETYADGTLKKGDLYFPLALTRPEEITHVRFVMEGPANQYFTVVGEDFVFEVSVNHPDHQPVERQELIERAYAHAEKLAAAPGVTESRRLALVENLGDITLHVIDVVLYEAMEHPFAAFLKVEEPVNFIALTLAIENTSDNQLTFSSARSRLRLNGGEALAADQLMSQYLSPDYAPGGIKTGVVFYLIPEMLPAELETLELLTEVVLPGKDPEPVTLQLPIQ</sequence>
<organism evidence="3 4">
    <name type="scientific">Anoxynatronum sibiricum</name>
    <dbReference type="NCBI Taxonomy" id="210623"/>
    <lineage>
        <taxon>Bacteria</taxon>
        <taxon>Bacillati</taxon>
        <taxon>Bacillota</taxon>
        <taxon>Clostridia</taxon>
        <taxon>Eubacteriales</taxon>
        <taxon>Clostridiaceae</taxon>
        <taxon>Anoxynatronum</taxon>
    </lineage>
</organism>
<comment type="caution">
    <text evidence="3">The sequence shown here is derived from an EMBL/GenBank/DDBJ whole genome shotgun (WGS) entry which is preliminary data.</text>
</comment>
<keyword evidence="2" id="KW-0472">Membrane</keyword>
<reference evidence="3 4" key="1">
    <citation type="submission" date="2024-04" db="EMBL/GenBank/DDBJ databases">
        <title>Genome sequencing and metabolic network reconstruction of aminoacids and betaine degradation by Anoxynatronum sibiricum.</title>
        <authorList>
            <person name="Detkova E.N."/>
            <person name="Boltjanskaja Y.V."/>
            <person name="Mardanov A.V."/>
            <person name="Kevbrin V."/>
        </authorList>
    </citation>
    <scope>NUCLEOTIDE SEQUENCE [LARGE SCALE GENOMIC DNA]</scope>
    <source>
        <strain evidence="3 4">Z-7981</strain>
    </source>
</reference>
<dbReference type="EMBL" id="JBCITM010000019">
    <property type="protein sequence ID" value="MEN1761652.1"/>
    <property type="molecule type" value="Genomic_DNA"/>
</dbReference>
<dbReference type="RefSeq" id="WP_343186939.1">
    <property type="nucleotide sequence ID" value="NZ_JBCITM010000019.1"/>
</dbReference>
<protein>
    <recommendedName>
        <fullName evidence="5">DUF4352 domain-containing protein</fullName>
    </recommendedName>
</protein>
<keyword evidence="2" id="KW-1133">Transmembrane helix</keyword>
<gene>
    <name evidence="3" type="ORF">AAIG11_14285</name>
</gene>
<feature type="compositionally biased region" description="Low complexity" evidence="1">
    <location>
        <begin position="43"/>
        <end position="54"/>
    </location>
</feature>
<evidence type="ECO:0008006" key="5">
    <source>
        <dbReference type="Google" id="ProtNLM"/>
    </source>
</evidence>
<keyword evidence="2" id="KW-0812">Transmembrane</keyword>
<evidence type="ECO:0000313" key="4">
    <source>
        <dbReference type="Proteomes" id="UP001407405"/>
    </source>
</evidence>
<feature type="transmembrane region" description="Helical" evidence="2">
    <location>
        <begin position="21"/>
        <end position="38"/>
    </location>
</feature>
<evidence type="ECO:0000313" key="3">
    <source>
        <dbReference type="EMBL" id="MEN1761652.1"/>
    </source>
</evidence>